<dbReference type="CDD" id="cd10960">
    <property type="entry name" value="CE4_NodB_like_1"/>
    <property type="match status" value="1"/>
</dbReference>
<dbReference type="InterPro" id="IPR050248">
    <property type="entry name" value="Polysacc_deacetylase_ArnD"/>
</dbReference>
<dbReference type="PROSITE" id="PS51677">
    <property type="entry name" value="NODB"/>
    <property type="match status" value="1"/>
</dbReference>
<protein>
    <submittedName>
        <fullName evidence="5">Polysaccharide deacetylase</fullName>
    </submittedName>
</protein>
<name>A0A327NNP6_9BACT</name>
<feature type="signal peptide" evidence="3">
    <location>
        <begin position="1"/>
        <end position="17"/>
    </location>
</feature>
<dbReference type="PANTHER" id="PTHR10587:SF133">
    <property type="entry name" value="CHITIN DEACETYLASE 1-RELATED"/>
    <property type="match status" value="1"/>
</dbReference>
<evidence type="ECO:0000313" key="6">
    <source>
        <dbReference type="Proteomes" id="UP000249016"/>
    </source>
</evidence>
<evidence type="ECO:0000259" key="4">
    <source>
        <dbReference type="PROSITE" id="PS51677"/>
    </source>
</evidence>
<dbReference type="Gene3D" id="3.20.20.370">
    <property type="entry name" value="Glycoside hydrolase/deacetylase"/>
    <property type="match status" value="1"/>
</dbReference>
<dbReference type="Proteomes" id="UP000249016">
    <property type="component" value="Unassembled WGS sequence"/>
</dbReference>
<dbReference type="InterPro" id="IPR002509">
    <property type="entry name" value="NODB_dom"/>
</dbReference>
<feature type="chain" id="PRO_5016437241" evidence="3">
    <location>
        <begin position="18"/>
        <end position="315"/>
    </location>
</feature>
<evidence type="ECO:0000256" key="1">
    <source>
        <dbReference type="ARBA" id="ARBA00022723"/>
    </source>
</evidence>
<dbReference type="PANTHER" id="PTHR10587">
    <property type="entry name" value="GLYCOSYL TRANSFERASE-RELATED"/>
    <property type="match status" value="1"/>
</dbReference>
<keyword evidence="1" id="KW-0479">Metal-binding</keyword>
<dbReference type="GO" id="GO:0016810">
    <property type="term" value="F:hydrolase activity, acting on carbon-nitrogen (but not peptide) bonds"/>
    <property type="evidence" value="ECO:0007669"/>
    <property type="project" value="InterPro"/>
</dbReference>
<evidence type="ECO:0000256" key="2">
    <source>
        <dbReference type="ARBA" id="ARBA00022801"/>
    </source>
</evidence>
<dbReference type="OrthoDB" id="115239at2"/>
<dbReference type="GO" id="GO:0016020">
    <property type="term" value="C:membrane"/>
    <property type="evidence" value="ECO:0007669"/>
    <property type="project" value="TreeGrafter"/>
</dbReference>
<dbReference type="AlphaFoldDB" id="A0A327NNP6"/>
<dbReference type="Pfam" id="PF01522">
    <property type="entry name" value="Polysacc_deac_1"/>
    <property type="match status" value="1"/>
</dbReference>
<dbReference type="GO" id="GO:0046872">
    <property type="term" value="F:metal ion binding"/>
    <property type="evidence" value="ECO:0007669"/>
    <property type="project" value="UniProtKB-KW"/>
</dbReference>
<feature type="domain" description="NodB homology" evidence="4">
    <location>
        <begin position="19"/>
        <end position="252"/>
    </location>
</feature>
<evidence type="ECO:0000256" key="3">
    <source>
        <dbReference type="SAM" id="SignalP"/>
    </source>
</evidence>
<sequence>MRLFICLLVFLASTAQAQKKMAITIDDLPTVSKAYTSPAGRLQLTQKLLSHCTTFQVPAIGFVIGNFLLTNERPDSNQIGLLTLWLKAGLDLGNHTLAHKDYNLISFNQSKADIIGGESIVKNLVQQQAKPFRYFRHPYLRKGDTQAKKDSLEQFLQRLGYQEAPVTIDNSDWQFSRAYDHALLVGDTALATQIGRQYVGYMLDCVAYYEAQSDSLFNRQISQTLLIHANTINSDWLGKLLAELKQRGYAFVSLDAALTDPAYRSTDHYYGKGGISWLHRWALTRGKKGVFFKGEPEVPAMIDELANRAVNLPGR</sequence>
<dbReference type="GO" id="GO:0005975">
    <property type="term" value="P:carbohydrate metabolic process"/>
    <property type="evidence" value="ECO:0007669"/>
    <property type="project" value="InterPro"/>
</dbReference>
<organism evidence="5 6">
    <name type="scientific">Spirosoma telluris</name>
    <dbReference type="NCBI Taxonomy" id="2183553"/>
    <lineage>
        <taxon>Bacteria</taxon>
        <taxon>Pseudomonadati</taxon>
        <taxon>Bacteroidota</taxon>
        <taxon>Cytophagia</taxon>
        <taxon>Cytophagales</taxon>
        <taxon>Cytophagaceae</taxon>
        <taxon>Spirosoma</taxon>
    </lineage>
</organism>
<keyword evidence="6" id="KW-1185">Reference proteome</keyword>
<accession>A0A327NNP6</accession>
<dbReference type="InterPro" id="IPR011330">
    <property type="entry name" value="Glyco_hydro/deAcase_b/a-brl"/>
</dbReference>
<dbReference type="RefSeq" id="WP_111345820.1">
    <property type="nucleotide sequence ID" value="NZ_QLII01000001.1"/>
</dbReference>
<dbReference type="EMBL" id="QLII01000001">
    <property type="protein sequence ID" value="RAI76335.1"/>
    <property type="molecule type" value="Genomic_DNA"/>
</dbReference>
<keyword evidence="2" id="KW-0378">Hydrolase</keyword>
<gene>
    <name evidence="5" type="ORF">HMF3257_23085</name>
</gene>
<proteinExistence type="predicted"/>
<comment type="caution">
    <text evidence="5">The sequence shown here is derived from an EMBL/GenBank/DDBJ whole genome shotgun (WGS) entry which is preliminary data.</text>
</comment>
<reference evidence="5 6" key="1">
    <citation type="submission" date="2018-06" db="EMBL/GenBank/DDBJ databases">
        <title>Spirosoma sp. HMF3257 Genome sequencing and assembly.</title>
        <authorList>
            <person name="Kang H."/>
            <person name="Cha I."/>
            <person name="Kim H."/>
            <person name="Kang J."/>
            <person name="Joh K."/>
        </authorList>
    </citation>
    <scope>NUCLEOTIDE SEQUENCE [LARGE SCALE GENOMIC DNA]</scope>
    <source>
        <strain evidence="5 6">HMF3257</strain>
    </source>
</reference>
<evidence type="ECO:0000313" key="5">
    <source>
        <dbReference type="EMBL" id="RAI76335.1"/>
    </source>
</evidence>
<keyword evidence="3" id="KW-0732">Signal</keyword>
<dbReference type="SUPFAM" id="SSF88713">
    <property type="entry name" value="Glycoside hydrolase/deacetylase"/>
    <property type="match status" value="1"/>
</dbReference>